<dbReference type="Pfam" id="PF03994">
    <property type="entry name" value="DUF350"/>
    <property type="match status" value="2"/>
</dbReference>
<evidence type="ECO:0000256" key="4">
    <source>
        <dbReference type="ARBA" id="ARBA00022692"/>
    </source>
</evidence>
<dbReference type="GO" id="GO:0005886">
    <property type="term" value="C:plasma membrane"/>
    <property type="evidence" value="ECO:0007669"/>
    <property type="project" value="UniProtKB-SubCell"/>
</dbReference>
<comment type="similarity">
    <text evidence="2">Belongs to the UPF0719 family.</text>
</comment>
<accession>A4C947</accession>
<dbReference type="Proteomes" id="UP000006201">
    <property type="component" value="Unassembled WGS sequence"/>
</dbReference>
<dbReference type="STRING" id="87626.PTD2_08709"/>
<feature type="transmembrane region" description="Helical" evidence="7">
    <location>
        <begin position="49"/>
        <end position="71"/>
    </location>
</feature>
<comment type="subcellular location">
    <subcellularLocation>
        <location evidence="1">Cell membrane</location>
        <topology evidence="1">Multi-pass membrane protein</topology>
    </subcellularLocation>
</comment>
<dbReference type="PANTHER" id="PTHR40043">
    <property type="entry name" value="UPF0719 INNER MEMBRANE PROTEIN YJFL"/>
    <property type="match status" value="1"/>
</dbReference>
<dbReference type="OrthoDB" id="6397734at2"/>
<feature type="transmembrane region" description="Helical" evidence="7">
    <location>
        <begin position="122"/>
        <end position="146"/>
    </location>
</feature>
<feature type="transmembrane region" description="Helical" evidence="7">
    <location>
        <begin position="83"/>
        <end position="101"/>
    </location>
</feature>
<organism evidence="8 9">
    <name type="scientific">Pseudoalteromonas tunicata D2</name>
    <dbReference type="NCBI Taxonomy" id="87626"/>
    <lineage>
        <taxon>Bacteria</taxon>
        <taxon>Pseudomonadati</taxon>
        <taxon>Pseudomonadota</taxon>
        <taxon>Gammaproteobacteria</taxon>
        <taxon>Alteromonadales</taxon>
        <taxon>Pseudoalteromonadaceae</taxon>
        <taxon>Pseudoalteromonas</taxon>
    </lineage>
</organism>
<dbReference type="AlphaFoldDB" id="A4C947"/>
<dbReference type="HOGENOM" id="CLU_080987_0_0_6"/>
<keyword evidence="6 7" id="KW-0472">Membrane</keyword>
<comment type="caution">
    <text evidence="8">The sequence shown here is derived from an EMBL/GenBank/DDBJ whole genome shotgun (WGS) entry which is preliminary data.</text>
</comment>
<feature type="transmembrane region" description="Helical" evidence="7">
    <location>
        <begin position="274"/>
        <end position="295"/>
    </location>
</feature>
<evidence type="ECO:0000256" key="6">
    <source>
        <dbReference type="ARBA" id="ARBA00023136"/>
    </source>
</evidence>
<feature type="transmembrane region" description="Helical" evidence="7">
    <location>
        <begin position="233"/>
        <end position="254"/>
    </location>
</feature>
<evidence type="ECO:0000256" key="2">
    <source>
        <dbReference type="ARBA" id="ARBA00005779"/>
    </source>
</evidence>
<protein>
    <recommendedName>
        <fullName evidence="10">DUF350 domain-containing protein</fullName>
    </recommendedName>
</protein>
<reference evidence="8 9" key="1">
    <citation type="submission" date="2006-02" db="EMBL/GenBank/DDBJ databases">
        <authorList>
            <person name="Moran M.A."/>
            <person name="Kjelleberg S."/>
            <person name="Egan S."/>
            <person name="Saunders N."/>
            <person name="Thomas T."/>
            <person name="Ferriera S."/>
            <person name="Johnson J."/>
            <person name="Kravitz S."/>
            <person name="Halpern A."/>
            <person name="Remington K."/>
            <person name="Beeson K."/>
            <person name="Tran B."/>
            <person name="Rogers Y.-H."/>
            <person name="Friedman R."/>
            <person name="Venter J.C."/>
        </authorList>
    </citation>
    <scope>NUCLEOTIDE SEQUENCE [LARGE SCALE GENOMIC DNA]</scope>
    <source>
        <strain evidence="8 9">D2</strain>
    </source>
</reference>
<gene>
    <name evidence="8" type="ORF">PTD2_08709</name>
</gene>
<feature type="transmembrane region" description="Helical" evidence="7">
    <location>
        <begin position="208"/>
        <end position="227"/>
    </location>
</feature>
<evidence type="ECO:0008006" key="10">
    <source>
        <dbReference type="Google" id="ProtNLM"/>
    </source>
</evidence>
<dbReference type="RefSeq" id="WP_009838373.1">
    <property type="nucleotide sequence ID" value="NZ_AAOH01000003.1"/>
</dbReference>
<name>A4C947_9GAMM</name>
<dbReference type="InterPro" id="IPR007140">
    <property type="entry name" value="DUF350"/>
</dbReference>
<keyword evidence="9" id="KW-1185">Reference proteome</keyword>
<evidence type="ECO:0000256" key="5">
    <source>
        <dbReference type="ARBA" id="ARBA00022989"/>
    </source>
</evidence>
<keyword evidence="4 7" id="KW-0812">Transmembrane</keyword>
<evidence type="ECO:0000313" key="8">
    <source>
        <dbReference type="EMBL" id="EAR29112.1"/>
    </source>
</evidence>
<evidence type="ECO:0000256" key="7">
    <source>
        <dbReference type="SAM" id="Phobius"/>
    </source>
</evidence>
<sequence length="297" mass="33271">MAYLPLLQQAFIALLSTFIFAFFVILMVRFHTQKKIKQGLADELAKKDNFAAGISYAAHLFTVLLIIGYLFRHLSFTDIKADLLYGFILISVATAFSYIGKQIHNKWVLSRFNEEQEIAKRNVSAALIESGAFLGNALIILGLYKWSHSQSMDGLLIITSCFILLQFFLVVHRKWQEWLFANSNQGTALQTYLSLDNTALGLRFSSQTLALCMAIYAGLSYAPFYAGVFVDNILVVLSYCGILVILQQIISALFTRIALPKINTENEIEQQDNIGVACVELAIYLAVGLILIALFNR</sequence>
<proteinExistence type="inferred from homology"/>
<evidence type="ECO:0000313" key="9">
    <source>
        <dbReference type="Proteomes" id="UP000006201"/>
    </source>
</evidence>
<feature type="transmembrane region" description="Helical" evidence="7">
    <location>
        <begin position="152"/>
        <end position="171"/>
    </location>
</feature>
<keyword evidence="5 7" id="KW-1133">Transmembrane helix</keyword>
<keyword evidence="3" id="KW-1003">Cell membrane</keyword>
<dbReference type="EMBL" id="AAOH01000003">
    <property type="protein sequence ID" value="EAR29112.1"/>
    <property type="molecule type" value="Genomic_DNA"/>
</dbReference>
<dbReference type="eggNOG" id="ENOG502Z8DU">
    <property type="taxonomic scope" value="Bacteria"/>
</dbReference>
<evidence type="ECO:0000256" key="1">
    <source>
        <dbReference type="ARBA" id="ARBA00004651"/>
    </source>
</evidence>
<evidence type="ECO:0000256" key="3">
    <source>
        <dbReference type="ARBA" id="ARBA00022475"/>
    </source>
</evidence>
<dbReference type="PANTHER" id="PTHR40043:SF1">
    <property type="entry name" value="UPF0719 INNER MEMBRANE PROTEIN YJFL"/>
    <property type="match status" value="1"/>
</dbReference>
<feature type="transmembrane region" description="Helical" evidence="7">
    <location>
        <begin position="6"/>
        <end position="28"/>
    </location>
</feature>